<evidence type="ECO:0000256" key="1">
    <source>
        <dbReference type="ARBA" id="ARBA00001798"/>
    </source>
</evidence>
<evidence type="ECO:0000256" key="9">
    <source>
        <dbReference type="ARBA" id="ARBA00022771"/>
    </source>
</evidence>
<evidence type="ECO:0000256" key="5">
    <source>
        <dbReference type="ARBA" id="ARBA00012251"/>
    </source>
</evidence>
<evidence type="ECO:0000259" key="13">
    <source>
        <dbReference type="PROSITE" id="PS50089"/>
    </source>
</evidence>
<proteinExistence type="inferred from homology"/>
<feature type="domain" description="RING-type" evidence="13">
    <location>
        <begin position="306"/>
        <end position="352"/>
    </location>
</feature>
<reference evidence="15" key="1">
    <citation type="submission" date="2022-07" db="EMBL/GenBank/DDBJ databases">
        <authorList>
            <person name="Macas J."/>
            <person name="Novak P."/>
            <person name="Neumann P."/>
        </authorList>
    </citation>
    <scope>NUCLEOTIDE SEQUENCE</scope>
</reference>
<dbReference type="EC" id="2.3.2.31" evidence="5"/>
<dbReference type="PROSITE" id="PS51873">
    <property type="entry name" value="TRIAD"/>
    <property type="match status" value="1"/>
</dbReference>
<keyword evidence="11" id="KW-0862">Zinc</keyword>
<dbReference type="CDD" id="cd22582">
    <property type="entry name" value="BRcat_RBR_unk"/>
    <property type="match status" value="1"/>
</dbReference>
<evidence type="ECO:0000256" key="8">
    <source>
        <dbReference type="ARBA" id="ARBA00022737"/>
    </source>
</evidence>
<comment type="catalytic activity">
    <reaction evidence="1">
        <text>[E2 ubiquitin-conjugating enzyme]-S-ubiquitinyl-L-cysteine + [acceptor protein]-L-lysine = [E2 ubiquitin-conjugating enzyme]-L-cysteine + [acceptor protein]-N(6)-ubiquitinyl-L-lysine.</text>
        <dbReference type="EC" id="2.3.2.31"/>
    </reaction>
</comment>
<dbReference type="FunFam" id="1.20.120.1750:FF:000019">
    <property type="entry name" value="RBR-type E3 ubiquitin transferase"/>
    <property type="match status" value="1"/>
</dbReference>
<evidence type="ECO:0000313" key="16">
    <source>
        <dbReference type="Proteomes" id="UP001152484"/>
    </source>
</evidence>
<dbReference type="AlphaFoldDB" id="A0A9P0YTV5"/>
<evidence type="ECO:0000256" key="12">
    <source>
        <dbReference type="PROSITE-ProRule" id="PRU00175"/>
    </source>
</evidence>
<keyword evidence="8" id="KW-0677">Repeat</keyword>
<dbReference type="SMART" id="SM00647">
    <property type="entry name" value="IBR"/>
    <property type="match status" value="2"/>
</dbReference>
<sequence>MSHGPGSEDLQAIATEQRRELLAAQAMESDLDLAFHLQLQEALNASVCGQPSTSTASPVKLPDLEQSSSTGDAFSFTAAQSQEILKFQQELDDKRISETEFKKIQDDLYRRIHDQRFALEISQMPDDEWENYGDDFELPFGEGSSKSVSTEVFNIYFKGVVEKSASSSRVVYGGIGVAICDSSDQLLFELSKPFIGNEENRNWLELKAVIEGLNAAIALDLKSVVLHCDFRPTYNFVTGQWVPKQKKVAALRNQVNLLRERFTLCRPVLVTRNENKFVYKFAREALYSQIMKQQGSSTSKNVYESCVICLEEVDISHIFVVDGCLHRYCISCMKQHMEVKLLSGVLPKCPQDGCNSELRTDSCCKILTPKLIPLLNLRIKEASIPVGERVYCPFPKCSALMSRRDVLEYSRGANIDVGTTGARVCTQCNGQFCIYCKVTWHRGMNCYEYRRRNPGTQEDVKLKSLAALNLWRQCVKCSHMIELAAGCYHMTCRCGYEFCYTCGAEWRNKKQTCSCPLWDEDNLIEADENDDDFDEDSDSDFDEYHF</sequence>
<comment type="caution">
    <text evidence="15">The sequence shown here is derived from an EMBL/GenBank/DDBJ whole genome shotgun (WGS) entry which is preliminary data.</text>
</comment>
<dbReference type="PROSITE" id="PS00518">
    <property type="entry name" value="ZF_RING_1"/>
    <property type="match status" value="1"/>
</dbReference>
<dbReference type="Pfam" id="PF13456">
    <property type="entry name" value="RVT_3"/>
    <property type="match status" value="1"/>
</dbReference>
<evidence type="ECO:0000256" key="3">
    <source>
        <dbReference type="ARBA" id="ARBA00003976"/>
    </source>
</evidence>
<dbReference type="InterPro" id="IPR018957">
    <property type="entry name" value="Znf_C3HC4_RING-type"/>
</dbReference>
<dbReference type="Gene3D" id="1.20.120.1750">
    <property type="match status" value="1"/>
</dbReference>
<dbReference type="InterPro" id="IPR031127">
    <property type="entry name" value="E3_UB_ligase_RBR"/>
</dbReference>
<organism evidence="15 16">
    <name type="scientific">Cuscuta europaea</name>
    <name type="common">European dodder</name>
    <dbReference type="NCBI Taxonomy" id="41803"/>
    <lineage>
        <taxon>Eukaryota</taxon>
        <taxon>Viridiplantae</taxon>
        <taxon>Streptophyta</taxon>
        <taxon>Embryophyta</taxon>
        <taxon>Tracheophyta</taxon>
        <taxon>Spermatophyta</taxon>
        <taxon>Magnoliopsida</taxon>
        <taxon>eudicotyledons</taxon>
        <taxon>Gunneridae</taxon>
        <taxon>Pentapetalae</taxon>
        <taxon>asterids</taxon>
        <taxon>lamiids</taxon>
        <taxon>Solanales</taxon>
        <taxon>Convolvulaceae</taxon>
        <taxon>Cuscuteae</taxon>
        <taxon>Cuscuta</taxon>
        <taxon>Cuscuta subgen. Cuscuta</taxon>
    </lineage>
</organism>
<dbReference type="InterPro" id="IPR002156">
    <property type="entry name" value="RNaseH_domain"/>
</dbReference>
<evidence type="ECO:0000313" key="15">
    <source>
        <dbReference type="EMBL" id="CAH9075169.1"/>
    </source>
</evidence>
<dbReference type="PANTHER" id="PTHR11685">
    <property type="entry name" value="RBR FAMILY RING FINGER AND IBR DOMAIN-CONTAINING"/>
    <property type="match status" value="1"/>
</dbReference>
<dbReference type="GO" id="GO:0061630">
    <property type="term" value="F:ubiquitin protein ligase activity"/>
    <property type="evidence" value="ECO:0007669"/>
    <property type="project" value="UniProtKB-EC"/>
</dbReference>
<keyword evidence="6" id="KW-0808">Transferase</keyword>
<name>A0A9P0YTV5_CUSEU</name>
<dbReference type="GO" id="GO:0003676">
    <property type="term" value="F:nucleic acid binding"/>
    <property type="evidence" value="ECO:0007669"/>
    <property type="project" value="InterPro"/>
</dbReference>
<dbReference type="FunFam" id="3.30.420.10:FF:000076">
    <property type="entry name" value="RBR-type E3 ubiquitin transferase"/>
    <property type="match status" value="1"/>
</dbReference>
<comment type="similarity">
    <text evidence="4">Belongs to the RBR family. Ariadne subfamily.</text>
</comment>
<dbReference type="Pfam" id="PF01485">
    <property type="entry name" value="IBR"/>
    <property type="match status" value="2"/>
</dbReference>
<keyword evidence="9 12" id="KW-0863">Zinc-finger</keyword>
<evidence type="ECO:0000256" key="7">
    <source>
        <dbReference type="ARBA" id="ARBA00022723"/>
    </source>
</evidence>
<dbReference type="GO" id="GO:0016567">
    <property type="term" value="P:protein ubiquitination"/>
    <property type="evidence" value="ECO:0007669"/>
    <property type="project" value="InterPro"/>
</dbReference>
<dbReference type="InterPro" id="IPR017907">
    <property type="entry name" value="Znf_RING_CS"/>
</dbReference>
<keyword evidence="10" id="KW-0833">Ubl conjugation pathway</keyword>
<feature type="domain" description="RING-type" evidence="14">
    <location>
        <begin position="302"/>
        <end position="519"/>
    </location>
</feature>
<dbReference type="Gene3D" id="3.30.420.10">
    <property type="entry name" value="Ribonuclease H-like superfamily/Ribonuclease H"/>
    <property type="match status" value="1"/>
</dbReference>
<dbReference type="OrthoDB" id="9977870at2759"/>
<dbReference type="SUPFAM" id="SSF57850">
    <property type="entry name" value="RING/U-box"/>
    <property type="match status" value="2"/>
</dbReference>
<dbReference type="EMBL" id="CAMAPE010000009">
    <property type="protein sequence ID" value="CAH9075169.1"/>
    <property type="molecule type" value="Genomic_DNA"/>
</dbReference>
<comment type="cofactor">
    <cofactor evidence="2">
        <name>Zn(2+)</name>
        <dbReference type="ChEBI" id="CHEBI:29105"/>
    </cofactor>
</comment>
<accession>A0A9P0YTV5</accession>
<evidence type="ECO:0000256" key="4">
    <source>
        <dbReference type="ARBA" id="ARBA00005884"/>
    </source>
</evidence>
<evidence type="ECO:0000256" key="10">
    <source>
        <dbReference type="ARBA" id="ARBA00022786"/>
    </source>
</evidence>
<dbReference type="InterPro" id="IPR036397">
    <property type="entry name" value="RNaseH_sf"/>
</dbReference>
<evidence type="ECO:0000256" key="11">
    <source>
        <dbReference type="ARBA" id="ARBA00022833"/>
    </source>
</evidence>
<dbReference type="Gene3D" id="3.30.40.10">
    <property type="entry name" value="Zinc/RING finger domain, C3HC4 (zinc finger)"/>
    <property type="match status" value="1"/>
</dbReference>
<dbReference type="SUPFAM" id="SSF53098">
    <property type="entry name" value="Ribonuclease H-like"/>
    <property type="match status" value="1"/>
</dbReference>
<dbReference type="InterPro" id="IPR012337">
    <property type="entry name" value="RNaseH-like_sf"/>
</dbReference>
<comment type="function">
    <text evidence="3">Might act as an E3 ubiquitin-protein ligase, or as part of E3 complex, which accepts ubiquitin from specific E2 ubiquitin-conjugating enzymes and then transfers it to substrates.</text>
</comment>
<dbReference type="SMART" id="SM00184">
    <property type="entry name" value="RING"/>
    <property type="match status" value="1"/>
</dbReference>
<dbReference type="InterPro" id="IPR013083">
    <property type="entry name" value="Znf_RING/FYVE/PHD"/>
</dbReference>
<keyword evidence="7" id="KW-0479">Metal-binding</keyword>
<dbReference type="GO" id="GO:0008270">
    <property type="term" value="F:zinc ion binding"/>
    <property type="evidence" value="ECO:0007669"/>
    <property type="project" value="UniProtKB-KW"/>
</dbReference>
<gene>
    <name evidence="15" type="ORF">CEURO_LOCUS5510</name>
</gene>
<dbReference type="FunFam" id="3.30.40.10:FF:000230">
    <property type="entry name" value="RBR-type E3 ubiquitin transferase"/>
    <property type="match status" value="1"/>
</dbReference>
<dbReference type="InterPro" id="IPR044066">
    <property type="entry name" value="TRIAD_supradom"/>
</dbReference>
<evidence type="ECO:0000256" key="2">
    <source>
        <dbReference type="ARBA" id="ARBA00001947"/>
    </source>
</evidence>
<dbReference type="CDD" id="cd22584">
    <property type="entry name" value="Rcat_RBR_unk"/>
    <property type="match status" value="1"/>
</dbReference>
<keyword evidence="16" id="KW-1185">Reference proteome</keyword>
<dbReference type="InterPro" id="IPR002867">
    <property type="entry name" value="IBR_dom"/>
</dbReference>
<evidence type="ECO:0000256" key="6">
    <source>
        <dbReference type="ARBA" id="ARBA00022679"/>
    </source>
</evidence>
<evidence type="ECO:0000259" key="14">
    <source>
        <dbReference type="PROSITE" id="PS51873"/>
    </source>
</evidence>
<dbReference type="GO" id="GO:0004523">
    <property type="term" value="F:RNA-DNA hybrid ribonuclease activity"/>
    <property type="evidence" value="ECO:0007669"/>
    <property type="project" value="InterPro"/>
</dbReference>
<dbReference type="Pfam" id="PF00097">
    <property type="entry name" value="zf-C3HC4"/>
    <property type="match status" value="1"/>
</dbReference>
<dbReference type="Proteomes" id="UP001152484">
    <property type="component" value="Unassembled WGS sequence"/>
</dbReference>
<dbReference type="PROSITE" id="PS50089">
    <property type="entry name" value="ZF_RING_2"/>
    <property type="match status" value="1"/>
</dbReference>
<dbReference type="InterPro" id="IPR001841">
    <property type="entry name" value="Znf_RING"/>
</dbReference>
<protein>
    <recommendedName>
        <fullName evidence="5">RBR-type E3 ubiquitin transferase</fullName>
        <ecNumber evidence="5">2.3.2.31</ecNumber>
    </recommendedName>
</protein>